<feature type="compositionally biased region" description="Basic and acidic residues" evidence="1">
    <location>
        <begin position="164"/>
        <end position="179"/>
    </location>
</feature>
<gene>
    <name evidence="2" type="ORF">SVIM_LOCUS408890</name>
</gene>
<proteinExistence type="predicted"/>
<dbReference type="AlphaFoldDB" id="A0A6N2MT43"/>
<sequence>MVGRPLSCDESTFSCKRLEYARVCVEVDAAHPFVHNFELEFSQSGDTVRVDVEYEWKPSRCKTCKVYGHCCKEVETQTVDVDEINPTAAGLERPQANTTEGQVSSAELDKLQNSNPHNPTDQPAELDKIPNSHNPTDHTATQPTHPSHQKKTNIQETSLARNPTPDDKHTQIQLKDKQQGRPATLPKTKSQTLPRGDSTHVTTVETMHADLDATTANKGKGHAQEETLVGKKATKSHENYQEYPERTESKMDSLQSQSQGTICSTSSSNTADSSQGCEARLFRSGLIDLSKAHIRSGTSCLPDSMRPSGRCSIGPSSSPFGFLSMPALVVGHILLFLVDLAHAEWARFLKVLDLVSKWNATSLFGPDPL</sequence>
<feature type="compositionally biased region" description="Polar residues" evidence="1">
    <location>
        <begin position="252"/>
        <end position="263"/>
    </location>
</feature>
<feature type="compositionally biased region" description="Polar residues" evidence="1">
    <location>
        <begin position="110"/>
        <end position="121"/>
    </location>
</feature>
<feature type="compositionally biased region" description="Polar residues" evidence="1">
    <location>
        <begin position="187"/>
        <end position="198"/>
    </location>
</feature>
<feature type="region of interest" description="Disordered" evidence="1">
    <location>
        <begin position="86"/>
        <end position="105"/>
    </location>
</feature>
<organism evidence="2">
    <name type="scientific">Salix viminalis</name>
    <name type="common">Common osier</name>
    <name type="synonym">Basket willow</name>
    <dbReference type="NCBI Taxonomy" id="40686"/>
    <lineage>
        <taxon>Eukaryota</taxon>
        <taxon>Viridiplantae</taxon>
        <taxon>Streptophyta</taxon>
        <taxon>Embryophyta</taxon>
        <taxon>Tracheophyta</taxon>
        <taxon>Spermatophyta</taxon>
        <taxon>Magnoliopsida</taxon>
        <taxon>eudicotyledons</taxon>
        <taxon>Gunneridae</taxon>
        <taxon>Pentapetalae</taxon>
        <taxon>rosids</taxon>
        <taxon>fabids</taxon>
        <taxon>Malpighiales</taxon>
        <taxon>Salicaceae</taxon>
        <taxon>Saliceae</taxon>
        <taxon>Salix</taxon>
    </lineage>
</organism>
<dbReference type="EMBL" id="CAADRP010001929">
    <property type="protein sequence ID" value="VFU56775.1"/>
    <property type="molecule type" value="Genomic_DNA"/>
</dbReference>
<feature type="compositionally biased region" description="Polar residues" evidence="1">
    <location>
        <begin position="95"/>
        <end position="105"/>
    </location>
</feature>
<feature type="compositionally biased region" description="Polar residues" evidence="1">
    <location>
        <begin position="131"/>
        <end position="161"/>
    </location>
</feature>
<evidence type="ECO:0000256" key="1">
    <source>
        <dbReference type="SAM" id="MobiDB-lite"/>
    </source>
</evidence>
<protein>
    <submittedName>
        <fullName evidence="2">Uncharacterized protein</fullName>
    </submittedName>
</protein>
<feature type="region of interest" description="Disordered" evidence="1">
    <location>
        <begin position="110"/>
        <end position="198"/>
    </location>
</feature>
<dbReference type="PANTHER" id="PTHR31286">
    <property type="entry name" value="GLYCINE-RICH CELL WALL STRUCTURAL PROTEIN 1.8-LIKE"/>
    <property type="match status" value="1"/>
</dbReference>
<reference evidence="2" key="1">
    <citation type="submission" date="2019-03" db="EMBL/GenBank/DDBJ databases">
        <authorList>
            <person name="Mank J."/>
            <person name="Almeida P."/>
        </authorList>
    </citation>
    <scope>NUCLEOTIDE SEQUENCE</scope>
    <source>
        <strain evidence="2">78183</strain>
    </source>
</reference>
<feature type="region of interest" description="Disordered" evidence="1">
    <location>
        <begin position="213"/>
        <end position="269"/>
    </location>
</feature>
<name>A0A6N2MT43_SALVM</name>
<accession>A0A6N2MT43</accession>
<evidence type="ECO:0000313" key="2">
    <source>
        <dbReference type="EMBL" id="VFU56775.1"/>
    </source>
</evidence>
<dbReference type="InterPro" id="IPR040256">
    <property type="entry name" value="At4g02000-like"/>
</dbReference>
<feature type="compositionally biased region" description="Basic and acidic residues" evidence="1">
    <location>
        <begin position="222"/>
        <end position="251"/>
    </location>
</feature>
<dbReference type="PANTHER" id="PTHR31286:SF99">
    <property type="entry name" value="DUF4283 DOMAIN-CONTAINING PROTEIN"/>
    <property type="match status" value="1"/>
</dbReference>